<evidence type="ECO:0000256" key="8">
    <source>
        <dbReference type="PROSITE-ProRule" id="PRU00175"/>
    </source>
</evidence>
<name>A0A0G4II38_PLABS</name>
<dbReference type="OrthoDB" id="8062037at2759"/>
<evidence type="ECO:0000256" key="5">
    <source>
        <dbReference type="ARBA" id="ARBA00022771"/>
    </source>
</evidence>
<accession>A0A0G4II38</accession>
<evidence type="ECO:0000256" key="1">
    <source>
        <dbReference type="ARBA" id="ARBA00000900"/>
    </source>
</evidence>
<comment type="catalytic activity">
    <reaction evidence="1">
        <text>S-ubiquitinyl-[E2 ubiquitin-conjugating enzyme]-L-cysteine + [acceptor protein]-L-lysine = [E2 ubiquitin-conjugating enzyme]-L-cysteine + N(6)-ubiquitinyl-[acceptor protein]-L-lysine.</text>
        <dbReference type="EC" id="2.3.2.27"/>
    </reaction>
</comment>
<organism evidence="10 12">
    <name type="scientific">Plasmodiophora brassicae</name>
    <name type="common">Clubroot disease agent</name>
    <dbReference type="NCBI Taxonomy" id="37360"/>
    <lineage>
        <taxon>Eukaryota</taxon>
        <taxon>Sar</taxon>
        <taxon>Rhizaria</taxon>
        <taxon>Endomyxa</taxon>
        <taxon>Phytomyxea</taxon>
        <taxon>Plasmodiophorida</taxon>
        <taxon>Plasmodiophoridae</taxon>
        <taxon>Plasmodiophora</taxon>
    </lineage>
</organism>
<reference evidence="10 12" key="1">
    <citation type="submission" date="2015-02" db="EMBL/GenBank/DDBJ databases">
        <authorList>
            <person name="Chooi Y.-H."/>
        </authorList>
    </citation>
    <scope>NUCLEOTIDE SEQUENCE [LARGE SCALE GENOMIC DNA]</scope>
    <source>
        <strain evidence="10">E3</strain>
    </source>
</reference>
<dbReference type="Proteomes" id="UP000290189">
    <property type="component" value="Unassembled WGS sequence"/>
</dbReference>
<evidence type="ECO:0000256" key="3">
    <source>
        <dbReference type="ARBA" id="ARBA00022679"/>
    </source>
</evidence>
<dbReference type="PROSITE" id="PS50089">
    <property type="entry name" value="ZF_RING_2"/>
    <property type="match status" value="1"/>
</dbReference>
<dbReference type="Pfam" id="PF13639">
    <property type="entry name" value="zf-RING_2"/>
    <property type="match status" value="1"/>
</dbReference>
<evidence type="ECO:0000256" key="6">
    <source>
        <dbReference type="ARBA" id="ARBA00022786"/>
    </source>
</evidence>
<dbReference type="InterPro" id="IPR045191">
    <property type="entry name" value="MBR1/2-like"/>
</dbReference>
<dbReference type="Proteomes" id="UP000039324">
    <property type="component" value="Unassembled WGS sequence"/>
</dbReference>
<keyword evidence="4" id="KW-0479">Metal-binding</keyword>
<sequence>MRLQEMPWQELGVFGLLVQFITERDLDVDDACQWVRTNLAESTTTQIQLLLSAADNLEIRLFIIAIGITLPLPTTRMPALPSVGDLRESSVIGPSTVLADEVDHDDNECVICHESTGQVMTFRYLWCGHRFHVDCIDRWLIGSNLCPMCRVEGITPWDAVQVTIAQREFDIPKTLAADVVRIWNEQA</sequence>
<dbReference type="SUPFAM" id="SSF57850">
    <property type="entry name" value="RING/U-box"/>
    <property type="match status" value="1"/>
</dbReference>
<dbReference type="EMBL" id="CDSF01000001">
    <property type="protein sequence ID" value="CEO94735.1"/>
    <property type="molecule type" value="Genomic_DNA"/>
</dbReference>
<evidence type="ECO:0000256" key="4">
    <source>
        <dbReference type="ARBA" id="ARBA00022723"/>
    </source>
</evidence>
<evidence type="ECO:0000256" key="7">
    <source>
        <dbReference type="ARBA" id="ARBA00022833"/>
    </source>
</evidence>
<keyword evidence="12" id="KW-1185">Reference proteome</keyword>
<dbReference type="CDD" id="cd16448">
    <property type="entry name" value="RING-H2"/>
    <property type="match status" value="1"/>
</dbReference>
<keyword evidence="5 8" id="KW-0863">Zinc-finger</keyword>
<evidence type="ECO:0000259" key="9">
    <source>
        <dbReference type="PROSITE" id="PS50089"/>
    </source>
</evidence>
<dbReference type="Gene3D" id="3.30.40.10">
    <property type="entry name" value="Zinc/RING finger domain, C3HC4 (zinc finger)"/>
    <property type="match status" value="1"/>
</dbReference>
<gene>
    <name evidence="10" type="ORF">PBRA_000521</name>
    <name evidence="11" type="ORF">PLBR_LOCUS221</name>
</gene>
<evidence type="ECO:0000256" key="2">
    <source>
        <dbReference type="ARBA" id="ARBA00012483"/>
    </source>
</evidence>
<dbReference type="EMBL" id="OVEO01000001">
    <property type="protein sequence ID" value="SPQ93006.1"/>
    <property type="molecule type" value="Genomic_DNA"/>
</dbReference>
<protein>
    <recommendedName>
        <fullName evidence="2">RING-type E3 ubiquitin transferase</fullName>
        <ecNumber evidence="2">2.3.2.27</ecNumber>
    </recommendedName>
</protein>
<dbReference type="InterPro" id="IPR013083">
    <property type="entry name" value="Znf_RING/FYVE/PHD"/>
</dbReference>
<dbReference type="InterPro" id="IPR001841">
    <property type="entry name" value="Znf_RING"/>
</dbReference>
<dbReference type="GO" id="GO:0061630">
    <property type="term" value="F:ubiquitin protein ligase activity"/>
    <property type="evidence" value="ECO:0007669"/>
    <property type="project" value="UniProtKB-EC"/>
</dbReference>
<geneLocation type="mitochondrion" evidence="11"/>
<dbReference type="PANTHER" id="PTHR22937">
    <property type="entry name" value="E3 UBIQUITIN-PROTEIN LIGASE RNF165"/>
    <property type="match status" value="1"/>
</dbReference>
<keyword evidence="7" id="KW-0862">Zinc</keyword>
<keyword evidence="11" id="KW-0496">Mitochondrion</keyword>
<feature type="domain" description="RING-type" evidence="9">
    <location>
        <begin position="109"/>
        <end position="150"/>
    </location>
</feature>
<dbReference type="SMART" id="SM00184">
    <property type="entry name" value="RING"/>
    <property type="match status" value="1"/>
</dbReference>
<dbReference type="AlphaFoldDB" id="A0A0G4II38"/>
<reference evidence="11 13" key="2">
    <citation type="submission" date="2018-03" db="EMBL/GenBank/DDBJ databases">
        <authorList>
            <person name="Fogelqvist J."/>
        </authorList>
    </citation>
    <scope>NUCLEOTIDE SEQUENCE [LARGE SCALE GENOMIC DNA]</scope>
</reference>
<keyword evidence="6" id="KW-0833">Ubl conjugation pathway</keyword>
<dbReference type="EC" id="2.3.2.27" evidence="2"/>
<evidence type="ECO:0000313" key="12">
    <source>
        <dbReference type="Proteomes" id="UP000039324"/>
    </source>
</evidence>
<dbReference type="STRING" id="37360.A0A0G4II38"/>
<dbReference type="GO" id="GO:0008270">
    <property type="term" value="F:zinc ion binding"/>
    <property type="evidence" value="ECO:0007669"/>
    <property type="project" value="UniProtKB-KW"/>
</dbReference>
<evidence type="ECO:0000313" key="11">
    <source>
        <dbReference type="EMBL" id="SPQ93006.1"/>
    </source>
</evidence>
<dbReference type="PANTHER" id="PTHR22937:SF65">
    <property type="entry name" value="E3 UBIQUITIN-PROTEIN LIGASE ARK2C"/>
    <property type="match status" value="1"/>
</dbReference>
<evidence type="ECO:0000313" key="13">
    <source>
        <dbReference type="Proteomes" id="UP000290189"/>
    </source>
</evidence>
<keyword evidence="3" id="KW-0808">Transferase</keyword>
<evidence type="ECO:0000313" key="10">
    <source>
        <dbReference type="EMBL" id="CEO94735.1"/>
    </source>
</evidence>
<proteinExistence type="predicted"/>